<geneLocation type="plasmid" evidence="1">
    <name>Ti</name>
</geneLocation>
<keyword evidence="1" id="KW-0614">Plasmid</keyword>
<reference evidence="1" key="4">
    <citation type="journal article" date="1993" name="Plant J.">
        <title>Tissue-specific and wound-inducible pattern of expression of the mannopine synthase promoter is determined by the interaction between positive and negative cis-regulatory elements.</title>
        <authorList>
            <person name="Guevara-Garcia A."/>
            <person name="Mosqueda-cano G."/>
            <person name="Argueello-Astorga G."/>
            <person name="Simpson J."/>
            <person name="Herrera-Estrella L."/>
        </authorList>
    </citation>
    <scope>NUCLEOTIDE SEQUENCE</scope>
    <source>
        <plasmid evidence="1">Ti</plasmid>
    </source>
</reference>
<dbReference type="AlphaFoldDB" id="Q44390"/>
<dbReference type="EMBL" id="X00493">
    <property type="protein sequence ID" value="CAA25169.1"/>
    <property type="molecule type" value="Genomic_DNA"/>
</dbReference>
<organism evidence="1">
    <name type="scientific">Agrobacterium tumefaciens</name>
    <dbReference type="NCBI Taxonomy" id="358"/>
    <lineage>
        <taxon>Bacteria</taxon>
        <taxon>Pseudomonadati</taxon>
        <taxon>Pseudomonadota</taxon>
        <taxon>Alphaproteobacteria</taxon>
        <taxon>Hyphomicrobiales</taxon>
        <taxon>Rhizobiaceae</taxon>
        <taxon>Rhizobium/Agrobacterium group</taxon>
        <taxon>Agrobacterium</taxon>
        <taxon>Agrobacterium tumefaciens complex</taxon>
    </lineage>
</organism>
<sequence>MLFNMIGLQTRMPGELSNSTGVVRIFILKNFSFKHWTRLMIPEFTWRVAVVPSQVDGWRVLFRPRVTPSVQLSTIVEAFWQRAILSNTLGRDITTALEISLWILLQVLQVL</sequence>
<evidence type="ECO:0000313" key="1">
    <source>
        <dbReference type="EMBL" id="CAA25169.1"/>
    </source>
</evidence>
<proteinExistence type="predicted"/>
<reference evidence="1" key="3">
    <citation type="journal article" date="1993" name="Mol. Microbiol.">
        <title>The virA promoter is a host-range determinant in Agrobacterium tumefaciens.</title>
        <authorList>
            <person name="Turk S.C.H.J."/>
            <person name="Nester E.W."/>
            <person name="Hooykaas P.J.J."/>
        </authorList>
    </citation>
    <scope>NUCLEOTIDE SEQUENCE</scope>
    <source>
        <plasmid evidence="1">Ti</plasmid>
    </source>
</reference>
<dbReference type="PIR" id="S28689">
    <property type="entry name" value="S28689"/>
</dbReference>
<accession>Q44390</accession>
<reference evidence="1" key="2">
    <citation type="journal article" date="1984" name="EMBO J.">
        <title>The complete nucleotide sequence of the TL-DNA of the Agrobacterium tumefaciens plasmid pTiAch5.</title>
        <authorList>
            <person name="Gielen J."/>
            <person name="de Beuckeleer M."/>
            <person name="Seurinck J."/>
            <person name="Deboeck F."/>
            <person name="de Greve H."/>
            <person name="Lemmers M."/>
            <person name="Van Montagu M."/>
            <person name="Schell J."/>
        </authorList>
    </citation>
    <scope>NUCLEOTIDE SEQUENCE</scope>
    <source>
        <plasmid evidence="1">Ti</plasmid>
    </source>
</reference>
<reference evidence="1" key="1">
    <citation type="journal article" date="1983" name="Plant Mol. Biol.">
        <title>Nucleotide sequence of the T-DNA region from the Agrobacterium tumefaciens octopine Ti plasmid pTi15955.</title>
        <authorList>
            <person name="Barker R.F."/>
            <person name="Idler K.B."/>
            <person name="Thompson D.V."/>
            <person name="Kemp J.D."/>
        </authorList>
    </citation>
    <scope>NUCLEOTIDE SEQUENCE</scope>
    <source>
        <plasmid evidence="1">Ti</plasmid>
    </source>
</reference>
<name>Q44390_AGRTU</name>
<protein>
    <submittedName>
        <fullName evidence="1">Ti plasmid pTi15955 T-DNA region</fullName>
    </submittedName>
</protein>